<dbReference type="PANTHER" id="PTHR44899">
    <property type="entry name" value="CAMK FAMILY PROTEIN KINASE"/>
    <property type="match status" value="1"/>
</dbReference>
<dbReference type="Pfam" id="PF00069">
    <property type="entry name" value="Pkinase"/>
    <property type="match status" value="1"/>
</dbReference>
<protein>
    <recommendedName>
        <fullName evidence="2">non-specific serine/threonine protein kinase</fullName>
        <ecNumber evidence="2">2.7.11.1</ecNumber>
    </recommendedName>
</protein>
<keyword evidence="4" id="KW-0808">Transferase</keyword>
<comment type="catalytic activity">
    <reaction evidence="9">
        <text>L-seryl-[protein] + ATP = O-phospho-L-seryl-[protein] + ADP + H(+)</text>
        <dbReference type="Rhea" id="RHEA:17989"/>
        <dbReference type="Rhea" id="RHEA-COMP:9863"/>
        <dbReference type="Rhea" id="RHEA-COMP:11604"/>
        <dbReference type="ChEBI" id="CHEBI:15378"/>
        <dbReference type="ChEBI" id="CHEBI:29999"/>
        <dbReference type="ChEBI" id="CHEBI:30616"/>
        <dbReference type="ChEBI" id="CHEBI:83421"/>
        <dbReference type="ChEBI" id="CHEBI:456216"/>
        <dbReference type="EC" id="2.7.11.1"/>
    </reaction>
</comment>
<organism evidence="12">
    <name type="scientific">Eutreptiella gymnastica</name>
    <dbReference type="NCBI Taxonomy" id="73025"/>
    <lineage>
        <taxon>Eukaryota</taxon>
        <taxon>Discoba</taxon>
        <taxon>Euglenozoa</taxon>
        <taxon>Euglenida</taxon>
        <taxon>Spirocuta</taxon>
        <taxon>Euglenophyceae</taxon>
        <taxon>Eutreptiales</taxon>
        <taxon>Eutreptiaceae</taxon>
        <taxon>Eutreptiella</taxon>
    </lineage>
</organism>
<evidence type="ECO:0000256" key="2">
    <source>
        <dbReference type="ARBA" id="ARBA00012513"/>
    </source>
</evidence>
<gene>
    <name evidence="12" type="ORF">EGYM00392_LOCUS6445</name>
</gene>
<feature type="region of interest" description="Disordered" evidence="10">
    <location>
        <begin position="402"/>
        <end position="496"/>
    </location>
</feature>
<dbReference type="GO" id="GO:0004674">
    <property type="term" value="F:protein serine/threonine kinase activity"/>
    <property type="evidence" value="ECO:0007669"/>
    <property type="project" value="UniProtKB-KW"/>
</dbReference>
<dbReference type="InterPro" id="IPR051131">
    <property type="entry name" value="NEK_Ser/Thr_kinase_NIMA"/>
</dbReference>
<dbReference type="EMBL" id="HBGA01016640">
    <property type="protein sequence ID" value="CAD8995389.1"/>
    <property type="molecule type" value="Transcribed_RNA"/>
</dbReference>
<name>A0A7S1HZ10_9EUGL</name>
<evidence type="ECO:0000256" key="5">
    <source>
        <dbReference type="ARBA" id="ARBA00022741"/>
    </source>
</evidence>
<dbReference type="InterPro" id="IPR011009">
    <property type="entry name" value="Kinase-like_dom_sf"/>
</dbReference>
<comment type="similarity">
    <text evidence="1">Belongs to the protein kinase superfamily. NEK Ser/Thr protein kinase family. NIMA subfamily.</text>
</comment>
<dbReference type="InterPro" id="IPR008271">
    <property type="entry name" value="Ser/Thr_kinase_AS"/>
</dbReference>
<sequence>MREKYTVLRDVASGSMGHCQLVRSSEDNRAYILKKIAVRKLNAKQVQAAFNEAKVLQELHHPNIIKYIDSFHDEHTCNIVMEYAEGGDLAAKIEERRRDLKPFFEKEIVDWFLQICLAVQCCHEQGIMHRDIKSANIFLTQRGAIKLGDFGLCRAFVPSEDEFASTRDVGTPLYLSPELVKDLPYNTAVDMWALGVVLYQLMVLRYPFVAPTLALLGTRIDEGSYDPPPSTYSSALRGIIPCLLQKDIRTRLQVKELLALPVLKEPWVRRLDPSGHYIPQGMDLRRRSRSGSFGDSAASTKSTPRRRRSSIWRSGQDSPNKGHRYSIVAPEPLVKDWSQVPGGKIMFQPSLVPDGHQQPLREPLDAQPPSLVPGPAAPGQPGGPACMILPDGTVERQIPVEEPAPPAATRRQPDRRPSAEPHLQAAHRLPGESHAPAARRASGESRAHASRPTTAGDPQLRQRGRRMLKQSTSPKAADSAVRRPPRRHFSPSISPEKLDLLFPPAPVAPSLVPLEENMVNDAQGPKNTGRGLWVLVNQRKPSAPHATAPLVPCPPPITVPPRARDMPQVALMARRRMKLTDLLQPASLQAGLNSPTRERSKGGGPRPLAGPHNMARVAGRNLPIGP</sequence>
<keyword evidence="6" id="KW-0418">Kinase</keyword>
<evidence type="ECO:0000256" key="4">
    <source>
        <dbReference type="ARBA" id="ARBA00022679"/>
    </source>
</evidence>
<evidence type="ECO:0000256" key="10">
    <source>
        <dbReference type="SAM" id="MobiDB-lite"/>
    </source>
</evidence>
<dbReference type="InterPro" id="IPR000719">
    <property type="entry name" value="Prot_kinase_dom"/>
</dbReference>
<dbReference type="AlphaFoldDB" id="A0A7S1HZ10"/>
<evidence type="ECO:0000313" key="12">
    <source>
        <dbReference type="EMBL" id="CAD8995389.1"/>
    </source>
</evidence>
<evidence type="ECO:0000256" key="8">
    <source>
        <dbReference type="ARBA" id="ARBA00047899"/>
    </source>
</evidence>
<proteinExistence type="inferred from homology"/>
<dbReference type="GO" id="GO:0005524">
    <property type="term" value="F:ATP binding"/>
    <property type="evidence" value="ECO:0007669"/>
    <property type="project" value="UniProtKB-KW"/>
</dbReference>
<feature type="region of interest" description="Disordered" evidence="10">
    <location>
        <begin position="543"/>
        <end position="562"/>
    </location>
</feature>
<dbReference type="CDD" id="cd08215">
    <property type="entry name" value="STKc_Nek"/>
    <property type="match status" value="1"/>
</dbReference>
<dbReference type="PANTHER" id="PTHR44899:SF3">
    <property type="entry name" value="SERINE_THREONINE-PROTEIN KINASE NEK1"/>
    <property type="match status" value="1"/>
</dbReference>
<feature type="region of interest" description="Disordered" evidence="10">
    <location>
        <begin position="278"/>
        <end position="327"/>
    </location>
</feature>
<keyword evidence="3" id="KW-0723">Serine/threonine-protein kinase</keyword>
<feature type="region of interest" description="Disordered" evidence="10">
    <location>
        <begin position="345"/>
        <end position="390"/>
    </location>
</feature>
<evidence type="ECO:0000259" key="11">
    <source>
        <dbReference type="PROSITE" id="PS50011"/>
    </source>
</evidence>
<reference evidence="12" key="1">
    <citation type="submission" date="2021-01" db="EMBL/GenBank/DDBJ databases">
        <authorList>
            <person name="Corre E."/>
            <person name="Pelletier E."/>
            <person name="Niang G."/>
            <person name="Scheremetjew M."/>
            <person name="Finn R."/>
            <person name="Kale V."/>
            <person name="Holt S."/>
            <person name="Cochrane G."/>
            <person name="Meng A."/>
            <person name="Brown T."/>
            <person name="Cohen L."/>
        </authorList>
    </citation>
    <scope>NUCLEOTIDE SEQUENCE</scope>
    <source>
        <strain evidence="12">NIES-381</strain>
    </source>
</reference>
<dbReference type="FunFam" id="3.30.200.20:FF:000097">
    <property type="entry name" value="Probable serine/threonine-protein kinase nek1"/>
    <property type="match status" value="1"/>
</dbReference>
<feature type="domain" description="Protein kinase" evidence="11">
    <location>
        <begin position="5"/>
        <end position="268"/>
    </location>
</feature>
<dbReference type="Gene3D" id="1.10.510.10">
    <property type="entry name" value="Transferase(Phosphotransferase) domain 1"/>
    <property type="match status" value="1"/>
</dbReference>
<evidence type="ECO:0000256" key="7">
    <source>
        <dbReference type="ARBA" id="ARBA00022840"/>
    </source>
</evidence>
<evidence type="ECO:0000256" key="9">
    <source>
        <dbReference type="ARBA" id="ARBA00048679"/>
    </source>
</evidence>
<feature type="compositionally biased region" description="Low complexity" evidence="10">
    <location>
        <begin position="290"/>
        <end position="302"/>
    </location>
</feature>
<dbReference type="PROSITE" id="PS00108">
    <property type="entry name" value="PROTEIN_KINASE_ST"/>
    <property type="match status" value="1"/>
</dbReference>
<accession>A0A7S1HZ10</accession>
<evidence type="ECO:0000256" key="3">
    <source>
        <dbReference type="ARBA" id="ARBA00022527"/>
    </source>
</evidence>
<evidence type="ECO:0000256" key="1">
    <source>
        <dbReference type="ARBA" id="ARBA00010886"/>
    </source>
</evidence>
<keyword evidence="5" id="KW-0547">Nucleotide-binding</keyword>
<comment type="catalytic activity">
    <reaction evidence="8">
        <text>L-threonyl-[protein] + ATP = O-phospho-L-threonyl-[protein] + ADP + H(+)</text>
        <dbReference type="Rhea" id="RHEA:46608"/>
        <dbReference type="Rhea" id="RHEA-COMP:11060"/>
        <dbReference type="Rhea" id="RHEA-COMP:11605"/>
        <dbReference type="ChEBI" id="CHEBI:15378"/>
        <dbReference type="ChEBI" id="CHEBI:30013"/>
        <dbReference type="ChEBI" id="CHEBI:30616"/>
        <dbReference type="ChEBI" id="CHEBI:61977"/>
        <dbReference type="ChEBI" id="CHEBI:456216"/>
        <dbReference type="EC" id="2.7.11.1"/>
    </reaction>
</comment>
<dbReference type="EC" id="2.7.11.1" evidence="2"/>
<evidence type="ECO:0000256" key="6">
    <source>
        <dbReference type="ARBA" id="ARBA00022777"/>
    </source>
</evidence>
<dbReference type="SUPFAM" id="SSF56112">
    <property type="entry name" value="Protein kinase-like (PK-like)"/>
    <property type="match status" value="1"/>
</dbReference>
<feature type="region of interest" description="Disordered" evidence="10">
    <location>
        <begin position="587"/>
        <end position="626"/>
    </location>
</feature>
<keyword evidence="7" id="KW-0067">ATP-binding</keyword>
<dbReference type="SMART" id="SM00220">
    <property type="entry name" value="S_TKc"/>
    <property type="match status" value="1"/>
</dbReference>
<dbReference type="PROSITE" id="PS50011">
    <property type="entry name" value="PROTEIN_KINASE_DOM"/>
    <property type="match status" value="1"/>
</dbReference>